<evidence type="ECO:0000256" key="3">
    <source>
        <dbReference type="ARBA" id="ARBA00022692"/>
    </source>
</evidence>
<proteinExistence type="predicted"/>
<dbReference type="GO" id="GO:0022857">
    <property type="term" value="F:transmembrane transporter activity"/>
    <property type="evidence" value="ECO:0007669"/>
    <property type="project" value="InterPro"/>
</dbReference>
<feature type="transmembrane region" description="Helical" evidence="6">
    <location>
        <begin position="24"/>
        <end position="45"/>
    </location>
</feature>
<evidence type="ECO:0000256" key="6">
    <source>
        <dbReference type="SAM" id="Phobius"/>
    </source>
</evidence>
<dbReference type="PANTHER" id="PTHR23519">
    <property type="entry name" value="AUTOPHAGY-RELATED PROTEIN 22"/>
    <property type="match status" value="1"/>
</dbReference>
<feature type="transmembrane region" description="Helical" evidence="6">
    <location>
        <begin position="381"/>
        <end position="403"/>
    </location>
</feature>
<comment type="subcellular location">
    <subcellularLocation>
        <location evidence="1">Endomembrane system</location>
        <topology evidence="1">Multi-pass membrane protein</topology>
    </subcellularLocation>
</comment>
<protein>
    <submittedName>
        <fullName evidence="8">MFS transporter</fullName>
    </submittedName>
</protein>
<dbReference type="InterPro" id="IPR020846">
    <property type="entry name" value="MFS_dom"/>
</dbReference>
<feature type="transmembrane region" description="Helical" evidence="6">
    <location>
        <begin position="409"/>
        <end position="428"/>
    </location>
</feature>
<evidence type="ECO:0000313" key="9">
    <source>
        <dbReference type="Proteomes" id="UP000249557"/>
    </source>
</evidence>
<name>A0A2W5BNI6_9BACT</name>
<dbReference type="Gene3D" id="1.20.1250.20">
    <property type="entry name" value="MFS general substrate transporter like domains"/>
    <property type="match status" value="1"/>
</dbReference>
<dbReference type="Proteomes" id="UP000249557">
    <property type="component" value="Unassembled WGS sequence"/>
</dbReference>
<dbReference type="InterPro" id="IPR024671">
    <property type="entry name" value="Atg22-like"/>
</dbReference>
<feature type="transmembrane region" description="Helical" evidence="6">
    <location>
        <begin position="115"/>
        <end position="139"/>
    </location>
</feature>
<feature type="domain" description="Major facilitator superfamily (MFS) profile" evidence="7">
    <location>
        <begin position="1"/>
        <end position="433"/>
    </location>
</feature>
<comment type="caution">
    <text evidence="8">The sequence shown here is derived from an EMBL/GenBank/DDBJ whole genome shotgun (WGS) entry which is preliminary data.</text>
</comment>
<dbReference type="SUPFAM" id="SSF103473">
    <property type="entry name" value="MFS general substrate transporter"/>
    <property type="match status" value="1"/>
</dbReference>
<keyword evidence="2" id="KW-0813">Transport</keyword>
<feature type="transmembrane region" description="Helical" evidence="6">
    <location>
        <begin position="290"/>
        <end position="308"/>
    </location>
</feature>
<dbReference type="PANTHER" id="PTHR23519:SF1">
    <property type="entry name" value="AUTOPHAGY-RELATED PROTEIN 22"/>
    <property type="match status" value="1"/>
</dbReference>
<dbReference type="EMBL" id="QFNK01000235">
    <property type="protein sequence ID" value="PZO82868.1"/>
    <property type="molecule type" value="Genomic_DNA"/>
</dbReference>
<dbReference type="GO" id="GO:0012505">
    <property type="term" value="C:endomembrane system"/>
    <property type="evidence" value="ECO:0007669"/>
    <property type="project" value="UniProtKB-SubCell"/>
</dbReference>
<keyword evidence="4 6" id="KW-1133">Transmembrane helix</keyword>
<evidence type="ECO:0000256" key="1">
    <source>
        <dbReference type="ARBA" id="ARBA00004127"/>
    </source>
</evidence>
<dbReference type="InterPro" id="IPR050495">
    <property type="entry name" value="ATG22/LtaA_families"/>
</dbReference>
<feature type="transmembrane region" description="Helical" evidence="6">
    <location>
        <begin position="57"/>
        <end position="79"/>
    </location>
</feature>
<evidence type="ECO:0000256" key="2">
    <source>
        <dbReference type="ARBA" id="ARBA00022448"/>
    </source>
</evidence>
<dbReference type="InterPro" id="IPR036259">
    <property type="entry name" value="MFS_trans_sf"/>
</dbReference>
<dbReference type="Pfam" id="PF11700">
    <property type="entry name" value="ATG22"/>
    <property type="match status" value="1"/>
</dbReference>
<evidence type="ECO:0000259" key="7">
    <source>
        <dbReference type="PROSITE" id="PS50850"/>
    </source>
</evidence>
<accession>A0A2W5BNI6</accession>
<feature type="transmembrane region" description="Helical" evidence="6">
    <location>
        <begin position="91"/>
        <end position="109"/>
    </location>
</feature>
<sequence>MSETEPSPVLAPPGAKKSIFAWCLYDWANSAFSTVIITFVFSVFFTRGMIGDETHGSAMWGYAIAISGICIAILGPVLGSIADHSGARKKWIFWLSMLCVVASAMLWFAQPMAGITNVLFTLTCVIVANIGYELSIVFYNAMLPHIAPKHLMGRVSGWGWGVGYLGGLGALAIALFGLVGVGDMEPWFSVSGMDSANIRATGPLTAVWFLIFMIPLLVYTHDVERSPMRMGQAARLGLAQLYRSLREIRDHKNIAQFLVASAIYRDGLNTLFTVGGIYAAGVYGMDFVEILYFAIGLNVTAGLGALAFSFLDDRIGSKPTIVLSLIGLIITGVLVLMTDDKDMFMKCALALGLFMGPVQAASRTLAGKLAPHGMMAQTFGLYAFTGKSVAFVGPLAFGAATHFYGTQEAGMFTIILFWIIGLGLLSLVEDRREQ</sequence>
<keyword evidence="3 6" id="KW-0812">Transmembrane</keyword>
<gene>
    <name evidence="8" type="ORF">DI626_09610</name>
</gene>
<keyword evidence="5 6" id="KW-0472">Membrane</keyword>
<evidence type="ECO:0000256" key="4">
    <source>
        <dbReference type="ARBA" id="ARBA00022989"/>
    </source>
</evidence>
<dbReference type="AlphaFoldDB" id="A0A2W5BNI6"/>
<evidence type="ECO:0000313" key="8">
    <source>
        <dbReference type="EMBL" id="PZO82868.1"/>
    </source>
</evidence>
<feature type="transmembrane region" description="Helical" evidence="6">
    <location>
        <begin position="160"/>
        <end position="180"/>
    </location>
</feature>
<feature type="transmembrane region" description="Helical" evidence="6">
    <location>
        <begin position="200"/>
        <end position="220"/>
    </location>
</feature>
<evidence type="ECO:0000256" key="5">
    <source>
        <dbReference type="ARBA" id="ARBA00023136"/>
    </source>
</evidence>
<organism evidence="8 9">
    <name type="scientific">Micavibrio aeruginosavorus</name>
    <dbReference type="NCBI Taxonomy" id="349221"/>
    <lineage>
        <taxon>Bacteria</taxon>
        <taxon>Pseudomonadati</taxon>
        <taxon>Bdellovibrionota</taxon>
        <taxon>Bdellovibrionia</taxon>
        <taxon>Bdellovibrionales</taxon>
        <taxon>Pseudobdellovibrionaceae</taxon>
        <taxon>Micavibrio</taxon>
    </lineage>
</organism>
<dbReference type="PROSITE" id="PS50850">
    <property type="entry name" value="MFS"/>
    <property type="match status" value="1"/>
</dbReference>
<reference evidence="8 9" key="1">
    <citation type="submission" date="2017-08" db="EMBL/GenBank/DDBJ databases">
        <title>Infants hospitalized years apart are colonized by the same room-sourced microbial strains.</title>
        <authorList>
            <person name="Brooks B."/>
            <person name="Olm M.R."/>
            <person name="Firek B.A."/>
            <person name="Baker R."/>
            <person name="Thomas B.C."/>
            <person name="Morowitz M.J."/>
            <person name="Banfield J.F."/>
        </authorList>
    </citation>
    <scope>NUCLEOTIDE SEQUENCE [LARGE SCALE GENOMIC DNA]</scope>
    <source>
        <strain evidence="8">S2_018_000_R2_104</strain>
    </source>
</reference>
<feature type="transmembrane region" description="Helical" evidence="6">
    <location>
        <begin position="320"/>
        <end position="337"/>
    </location>
</feature>